<name>A0A2P2MZU4_RHIMU</name>
<accession>A0A2P2MZU4</accession>
<evidence type="ECO:0000313" key="1">
    <source>
        <dbReference type="EMBL" id="MBX35739.1"/>
    </source>
</evidence>
<proteinExistence type="predicted"/>
<organism evidence="1">
    <name type="scientific">Rhizophora mucronata</name>
    <name type="common">Asiatic mangrove</name>
    <dbReference type="NCBI Taxonomy" id="61149"/>
    <lineage>
        <taxon>Eukaryota</taxon>
        <taxon>Viridiplantae</taxon>
        <taxon>Streptophyta</taxon>
        <taxon>Embryophyta</taxon>
        <taxon>Tracheophyta</taxon>
        <taxon>Spermatophyta</taxon>
        <taxon>Magnoliopsida</taxon>
        <taxon>eudicotyledons</taxon>
        <taxon>Gunneridae</taxon>
        <taxon>Pentapetalae</taxon>
        <taxon>rosids</taxon>
        <taxon>fabids</taxon>
        <taxon>Malpighiales</taxon>
        <taxon>Rhizophoraceae</taxon>
        <taxon>Rhizophora</taxon>
    </lineage>
</organism>
<dbReference type="AlphaFoldDB" id="A0A2P2MZU4"/>
<protein>
    <submittedName>
        <fullName evidence="1">Uncharacterized protein</fullName>
    </submittedName>
</protein>
<dbReference type="EMBL" id="GGEC01055255">
    <property type="protein sequence ID" value="MBX35739.1"/>
    <property type="molecule type" value="Transcribed_RNA"/>
</dbReference>
<reference evidence="1" key="1">
    <citation type="submission" date="2018-02" db="EMBL/GenBank/DDBJ databases">
        <title>Rhizophora mucronata_Transcriptome.</title>
        <authorList>
            <person name="Meera S.P."/>
            <person name="Sreeshan A."/>
            <person name="Augustine A."/>
        </authorList>
    </citation>
    <scope>NUCLEOTIDE SEQUENCE</scope>
    <source>
        <tissue evidence="1">Leaf</tissue>
    </source>
</reference>
<sequence>MHIISRHRQGCKCWAHLVQNPNVGMCLFKLFCGLSFI</sequence>